<name>A0A4U6TMJ0_SETVI</name>
<sequence>MYTYGILIPLTYKNASSSSSCPGLKIEQRSSWLFISCAAGWAPTAPLSWTRKNLAAASNETSSSAACTCNCWRRGGRSPRSAAAATRPPPPLRLEFAGHGRGGLSSALLRRAQGQRRGTGRGLRREVAAEFEQRDVLVCQSLYSRHDPGLKVKNVS</sequence>
<protein>
    <submittedName>
        <fullName evidence="1">Uncharacterized protein</fullName>
    </submittedName>
</protein>
<organism evidence="1 2">
    <name type="scientific">Setaria viridis</name>
    <name type="common">Green bristlegrass</name>
    <name type="synonym">Setaria italica subsp. viridis</name>
    <dbReference type="NCBI Taxonomy" id="4556"/>
    <lineage>
        <taxon>Eukaryota</taxon>
        <taxon>Viridiplantae</taxon>
        <taxon>Streptophyta</taxon>
        <taxon>Embryophyta</taxon>
        <taxon>Tracheophyta</taxon>
        <taxon>Spermatophyta</taxon>
        <taxon>Magnoliopsida</taxon>
        <taxon>Liliopsida</taxon>
        <taxon>Poales</taxon>
        <taxon>Poaceae</taxon>
        <taxon>PACMAD clade</taxon>
        <taxon>Panicoideae</taxon>
        <taxon>Panicodae</taxon>
        <taxon>Paniceae</taxon>
        <taxon>Cenchrinae</taxon>
        <taxon>Setaria</taxon>
    </lineage>
</organism>
<accession>A0A4U6TMJ0</accession>
<keyword evidence="2" id="KW-1185">Reference proteome</keyword>
<dbReference type="Gramene" id="TKV98666">
    <property type="protein sequence ID" value="TKV98666"/>
    <property type="gene ID" value="SEVIR_9G574600v2"/>
</dbReference>
<proteinExistence type="predicted"/>
<reference evidence="1" key="1">
    <citation type="submission" date="2019-03" db="EMBL/GenBank/DDBJ databases">
        <title>WGS assembly of Setaria viridis.</title>
        <authorList>
            <person name="Huang P."/>
            <person name="Jenkins J."/>
            <person name="Grimwood J."/>
            <person name="Barry K."/>
            <person name="Healey A."/>
            <person name="Mamidi S."/>
            <person name="Sreedasyam A."/>
            <person name="Shu S."/>
            <person name="Feldman M."/>
            <person name="Wu J."/>
            <person name="Yu Y."/>
            <person name="Chen C."/>
            <person name="Johnson J."/>
            <person name="Rokhsar D."/>
            <person name="Baxter I."/>
            <person name="Schmutz J."/>
            <person name="Brutnell T."/>
            <person name="Kellogg E."/>
        </authorList>
    </citation>
    <scope>NUCLEOTIDE SEQUENCE [LARGE SCALE GENOMIC DNA]</scope>
</reference>
<dbReference type="EMBL" id="CM016560">
    <property type="protein sequence ID" value="TKV98666.1"/>
    <property type="molecule type" value="Genomic_DNA"/>
</dbReference>
<evidence type="ECO:0000313" key="2">
    <source>
        <dbReference type="Proteomes" id="UP000298652"/>
    </source>
</evidence>
<dbReference type="Proteomes" id="UP000298652">
    <property type="component" value="Chromosome 9"/>
</dbReference>
<gene>
    <name evidence="1" type="ORF">SEVIR_9G574600v2</name>
</gene>
<evidence type="ECO:0000313" key="1">
    <source>
        <dbReference type="EMBL" id="TKV98666.1"/>
    </source>
</evidence>
<dbReference type="AlphaFoldDB" id="A0A4U6TMJ0"/>